<dbReference type="PATRIC" id="fig|1395125.3.peg.1138"/>
<protein>
    <recommendedName>
        <fullName evidence="4">N-(5'-phosphoribosyl)anthranilate isomerase</fullName>
        <ecNumber evidence="3">5.3.1.24</ecNumber>
    </recommendedName>
</protein>
<comment type="caution">
    <text evidence="10">The sequence shown here is derived from an EMBL/GenBank/DDBJ whole genome shotgun (WGS) entry which is preliminary data.</text>
</comment>
<dbReference type="InterPro" id="IPR013785">
    <property type="entry name" value="Aldolase_TIM"/>
</dbReference>
<evidence type="ECO:0000256" key="6">
    <source>
        <dbReference type="ARBA" id="ARBA00022822"/>
    </source>
</evidence>
<comment type="pathway">
    <text evidence="2">Amino-acid biosynthesis; L-tryptophan biosynthesis; L-tryptophan from chorismate: step 3/5.</text>
</comment>
<evidence type="ECO:0000256" key="5">
    <source>
        <dbReference type="ARBA" id="ARBA00022605"/>
    </source>
</evidence>
<dbReference type="InterPro" id="IPR011060">
    <property type="entry name" value="RibuloseP-bd_barrel"/>
</dbReference>
<evidence type="ECO:0000256" key="3">
    <source>
        <dbReference type="ARBA" id="ARBA00012572"/>
    </source>
</evidence>
<dbReference type="PANTHER" id="PTHR42894">
    <property type="entry name" value="N-(5'-PHOSPHORIBOSYL)ANTHRANILATE ISOMERASE"/>
    <property type="match status" value="1"/>
</dbReference>
<dbReference type="EC" id="5.3.1.24" evidence="3"/>
<name>U2L9X0_9BACT</name>
<dbReference type="GeneID" id="78497732"/>
<dbReference type="Pfam" id="PF00697">
    <property type="entry name" value="PRAI"/>
    <property type="match status" value="1"/>
</dbReference>
<evidence type="ECO:0000313" key="10">
    <source>
        <dbReference type="EMBL" id="ERK01131.1"/>
    </source>
</evidence>
<evidence type="ECO:0000256" key="7">
    <source>
        <dbReference type="ARBA" id="ARBA00023141"/>
    </source>
</evidence>
<dbReference type="EMBL" id="AWGW01000015">
    <property type="protein sequence ID" value="ERK01131.1"/>
    <property type="molecule type" value="Genomic_DNA"/>
</dbReference>
<evidence type="ECO:0000313" key="11">
    <source>
        <dbReference type="Proteomes" id="UP000017023"/>
    </source>
</evidence>
<evidence type="ECO:0000256" key="1">
    <source>
        <dbReference type="ARBA" id="ARBA00001164"/>
    </source>
</evidence>
<evidence type="ECO:0000259" key="9">
    <source>
        <dbReference type="Pfam" id="PF00697"/>
    </source>
</evidence>
<evidence type="ECO:0000256" key="4">
    <source>
        <dbReference type="ARBA" id="ARBA00022272"/>
    </source>
</evidence>
<reference evidence="10 11" key="1">
    <citation type="submission" date="2013-08" db="EMBL/GenBank/DDBJ databases">
        <authorList>
            <person name="Durkin A.S."/>
            <person name="Haft D.R."/>
            <person name="McCorrison J."/>
            <person name="Torralba M."/>
            <person name="Gillis M."/>
            <person name="Haft D.H."/>
            <person name="Methe B."/>
            <person name="Sutton G."/>
            <person name="Nelson K.E."/>
        </authorList>
    </citation>
    <scope>NUCLEOTIDE SEQUENCE [LARGE SCALE GENOMIC DNA]</scope>
    <source>
        <strain evidence="10 11">F0493</strain>
    </source>
</reference>
<dbReference type="Gene3D" id="3.20.20.70">
    <property type="entry name" value="Aldolase class I"/>
    <property type="match status" value="1"/>
</dbReference>
<dbReference type="Proteomes" id="UP000017023">
    <property type="component" value="Unassembled WGS sequence"/>
</dbReference>
<evidence type="ECO:0000256" key="2">
    <source>
        <dbReference type="ARBA" id="ARBA00004664"/>
    </source>
</evidence>
<keyword evidence="6" id="KW-0822">Tryptophan biosynthesis</keyword>
<feature type="domain" description="N-(5'phosphoribosyl) anthranilate isomerase (PRAI)" evidence="9">
    <location>
        <begin position="51"/>
        <end position="233"/>
    </location>
</feature>
<evidence type="ECO:0000256" key="8">
    <source>
        <dbReference type="ARBA" id="ARBA00023235"/>
    </source>
</evidence>
<organism evidence="10 11">
    <name type="scientific">Segatella salivae F0493</name>
    <dbReference type="NCBI Taxonomy" id="1395125"/>
    <lineage>
        <taxon>Bacteria</taxon>
        <taxon>Pseudomonadati</taxon>
        <taxon>Bacteroidota</taxon>
        <taxon>Bacteroidia</taxon>
        <taxon>Bacteroidales</taxon>
        <taxon>Prevotellaceae</taxon>
        <taxon>Segatella</taxon>
    </lineage>
</organism>
<dbReference type="GO" id="GO:0004640">
    <property type="term" value="F:phosphoribosylanthranilate isomerase activity"/>
    <property type="evidence" value="ECO:0007669"/>
    <property type="project" value="UniProtKB-EC"/>
</dbReference>
<dbReference type="PANTHER" id="PTHR42894:SF1">
    <property type="entry name" value="N-(5'-PHOSPHORIBOSYL)ANTHRANILATE ISOMERASE"/>
    <property type="match status" value="1"/>
</dbReference>
<dbReference type="RefSeq" id="WP_021825304.1">
    <property type="nucleotide sequence ID" value="NZ_AWGW01000015.1"/>
</dbReference>
<keyword evidence="7" id="KW-0057">Aromatic amino acid biosynthesis</keyword>
<dbReference type="UniPathway" id="UPA00035">
    <property type="reaction ID" value="UER00042"/>
</dbReference>
<accession>U2L9X0</accession>
<dbReference type="SUPFAM" id="SSF51366">
    <property type="entry name" value="Ribulose-phoshate binding barrel"/>
    <property type="match status" value="1"/>
</dbReference>
<comment type="catalytic activity">
    <reaction evidence="1">
        <text>N-(5-phospho-beta-D-ribosyl)anthranilate = 1-(2-carboxyphenylamino)-1-deoxy-D-ribulose 5-phosphate</text>
        <dbReference type="Rhea" id="RHEA:21540"/>
        <dbReference type="ChEBI" id="CHEBI:18277"/>
        <dbReference type="ChEBI" id="CHEBI:58613"/>
        <dbReference type="EC" id="5.3.1.24"/>
    </reaction>
</comment>
<proteinExistence type="predicted"/>
<keyword evidence="5" id="KW-0028">Amino-acid biosynthesis</keyword>
<dbReference type="InterPro" id="IPR001240">
    <property type="entry name" value="PRAI_dom"/>
</dbReference>
<keyword evidence="8 10" id="KW-0413">Isomerase</keyword>
<dbReference type="GO" id="GO:0000162">
    <property type="term" value="P:L-tryptophan biosynthetic process"/>
    <property type="evidence" value="ECO:0007669"/>
    <property type="project" value="UniProtKB-UniPathway"/>
</dbReference>
<gene>
    <name evidence="10" type="primary">trpF</name>
    <name evidence="10" type="ORF">HMPREF9145_2325</name>
</gene>
<dbReference type="AlphaFoldDB" id="U2L9X0"/>
<sequence>MNTKKRFLISVCGVCDGENIRELLATDIDILGFVFCSDSPQVVKMIPSNSGLIPDYSRDRYLQQRGQEINDVETQRVKRLGIFADDMPQNIITRIYNYDLDYVQLQGDESPVMIDNLRRSVDPDIRRGIKIIKTLDIATLADFERCKSFEGHADLLCFRIKREGQNQEVVSWNETLLAAYHGELPFILSGNIGLNDAEALQTIRCSKCVGIEINHAFELTPGVKDIQGINRFISLIE</sequence>
<dbReference type="InterPro" id="IPR044643">
    <property type="entry name" value="TrpF_fam"/>
</dbReference>